<feature type="chain" id="PRO_5008615390" description="DUF1573 domain-containing protein" evidence="1">
    <location>
        <begin position="20"/>
        <end position="120"/>
    </location>
</feature>
<accession>A0A1B8TPT5</accession>
<name>A0A1B8TPT5_9FLAO</name>
<dbReference type="PANTHER" id="PTHR37833">
    <property type="entry name" value="LIPOPROTEIN-RELATED"/>
    <property type="match status" value="1"/>
</dbReference>
<dbReference type="Pfam" id="PF07610">
    <property type="entry name" value="DUF1573"/>
    <property type="match status" value="1"/>
</dbReference>
<comment type="caution">
    <text evidence="2">The sequence shown here is derived from an EMBL/GenBank/DDBJ whole genome shotgun (WGS) entry which is preliminary data.</text>
</comment>
<dbReference type="AlphaFoldDB" id="A0A1B8TPT5"/>
<reference evidence="3" key="1">
    <citation type="submission" date="2016-02" db="EMBL/GenBank/DDBJ databases">
        <title>Paenibacillus sp. LPB0068, isolated from Crassostrea gigas.</title>
        <authorList>
            <person name="Shin S.-K."/>
            <person name="Yi H."/>
        </authorList>
    </citation>
    <scope>NUCLEOTIDE SEQUENCE [LARGE SCALE GENOMIC DNA]</scope>
    <source>
        <strain evidence="3">KCTC 23969</strain>
    </source>
</reference>
<evidence type="ECO:0000313" key="2">
    <source>
        <dbReference type="EMBL" id="OBY61643.1"/>
    </source>
</evidence>
<keyword evidence="3" id="KW-1185">Reference proteome</keyword>
<dbReference type="STRING" id="996801.BW723_11335"/>
<keyword evidence="1" id="KW-0732">Signal</keyword>
<dbReference type="Proteomes" id="UP000092612">
    <property type="component" value="Unassembled WGS sequence"/>
</dbReference>
<protein>
    <recommendedName>
        <fullName evidence="4">DUF1573 domain-containing protein</fullName>
    </recommendedName>
</protein>
<dbReference type="OrthoDB" id="826619at2"/>
<evidence type="ECO:0008006" key="4">
    <source>
        <dbReference type="Google" id="ProtNLM"/>
    </source>
</evidence>
<dbReference type="RefSeq" id="WP_068364759.1">
    <property type="nucleotide sequence ID" value="NZ_CP019337.1"/>
</dbReference>
<dbReference type="EMBL" id="LSFL01000042">
    <property type="protein sequence ID" value="OBY61643.1"/>
    <property type="molecule type" value="Genomic_DNA"/>
</dbReference>
<sequence length="120" mass="13623">MHKGLFFLLIFFLSLKVSAQEFEFKKEIINYGKIKKGDDGKRIFEFTNIGDAPLIIKDIKTSCDCAVPKKPEKPIMPGEKMTLTVEYDTSKLGGFSKEIIIFSNAKEAIKRIKIKGFISK</sequence>
<dbReference type="InterPro" id="IPR011467">
    <property type="entry name" value="DUF1573"/>
</dbReference>
<evidence type="ECO:0000256" key="1">
    <source>
        <dbReference type="SAM" id="SignalP"/>
    </source>
</evidence>
<dbReference type="Gene3D" id="2.60.40.10">
    <property type="entry name" value="Immunoglobulins"/>
    <property type="match status" value="1"/>
</dbReference>
<dbReference type="PANTHER" id="PTHR37833:SF1">
    <property type="entry name" value="SIGNAL PEPTIDE PROTEIN"/>
    <property type="match status" value="1"/>
</dbReference>
<proteinExistence type="predicted"/>
<feature type="signal peptide" evidence="1">
    <location>
        <begin position="1"/>
        <end position="19"/>
    </location>
</feature>
<gene>
    <name evidence="2" type="ORF">LPB301_16435</name>
</gene>
<organism evidence="2 3">
    <name type="scientific">Polaribacter reichenbachii</name>
    <dbReference type="NCBI Taxonomy" id="996801"/>
    <lineage>
        <taxon>Bacteria</taxon>
        <taxon>Pseudomonadati</taxon>
        <taxon>Bacteroidota</taxon>
        <taxon>Flavobacteriia</taxon>
        <taxon>Flavobacteriales</taxon>
        <taxon>Flavobacteriaceae</taxon>
    </lineage>
</organism>
<dbReference type="KEGG" id="prn:BW723_11335"/>
<evidence type="ECO:0000313" key="3">
    <source>
        <dbReference type="Proteomes" id="UP000092612"/>
    </source>
</evidence>
<dbReference type="InterPro" id="IPR013783">
    <property type="entry name" value="Ig-like_fold"/>
</dbReference>